<dbReference type="Gene3D" id="2.40.30.170">
    <property type="match status" value="1"/>
</dbReference>
<feature type="transmembrane region" description="Helical" evidence="9">
    <location>
        <begin position="22"/>
        <end position="39"/>
    </location>
</feature>
<dbReference type="InterPro" id="IPR058781">
    <property type="entry name" value="HH_AprE-like"/>
</dbReference>
<gene>
    <name evidence="13" type="ORF">ABT58_08720</name>
</gene>
<keyword evidence="10" id="KW-0175">Coiled coil</keyword>
<feature type="domain" description="AprE-like beta-barrel" evidence="12">
    <location>
        <begin position="347"/>
        <end position="437"/>
    </location>
</feature>
<dbReference type="Pfam" id="PF26002">
    <property type="entry name" value="Beta-barrel_AprE"/>
    <property type="match status" value="1"/>
</dbReference>
<dbReference type="PRINTS" id="PR01490">
    <property type="entry name" value="RTXTOXIND"/>
</dbReference>
<keyword evidence="3 9" id="KW-0813">Transport</keyword>
<evidence type="ECO:0000256" key="1">
    <source>
        <dbReference type="ARBA" id="ARBA00004377"/>
    </source>
</evidence>
<dbReference type="Pfam" id="PF25994">
    <property type="entry name" value="HH_AprE"/>
    <property type="match status" value="1"/>
</dbReference>
<keyword evidence="5 9" id="KW-0997">Cell inner membrane</keyword>
<dbReference type="GO" id="GO:0015031">
    <property type="term" value="P:protein transport"/>
    <property type="evidence" value="ECO:0007669"/>
    <property type="project" value="InterPro"/>
</dbReference>
<dbReference type="Gene3D" id="1.20.1600.10">
    <property type="entry name" value="Outer membrane efflux proteins (OEP)"/>
    <property type="match status" value="1"/>
</dbReference>
<dbReference type="GO" id="GO:0005886">
    <property type="term" value="C:plasma membrane"/>
    <property type="evidence" value="ECO:0007669"/>
    <property type="project" value="UniProtKB-SubCell"/>
</dbReference>
<evidence type="ECO:0000259" key="11">
    <source>
        <dbReference type="Pfam" id="PF25994"/>
    </source>
</evidence>
<evidence type="ECO:0000256" key="2">
    <source>
        <dbReference type="ARBA" id="ARBA00009477"/>
    </source>
</evidence>
<dbReference type="Proteomes" id="UP000036426">
    <property type="component" value="Unassembled WGS sequence"/>
</dbReference>
<evidence type="ECO:0000256" key="8">
    <source>
        <dbReference type="ARBA" id="ARBA00023136"/>
    </source>
</evidence>
<proteinExistence type="inferred from homology"/>
<keyword evidence="8 9" id="KW-0472">Membrane</keyword>
<comment type="subcellular location">
    <subcellularLocation>
        <location evidence="1 9">Cell inner membrane</location>
        <topology evidence="1 9">Single-pass membrane protein</topology>
    </subcellularLocation>
</comment>
<evidence type="ECO:0000256" key="7">
    <source>
        <dbReference type="ARBA" id="ARBA00022989"/>
    </source>
</evidence>
<dbReference type="PANTHER" id="PTHR30386:SF26">
    <property type="entry name" value="TRANSPORT PROTEIN COMB"/>
    <property type="match status" value="1"/>
</dbReference>
<dbReference type="InterPro" id="IPR058982">
    <property type="entry name" value="Beta-barrel_AprE"/>
</dbReference>
<dbReference type="NCBIfam" id="TIGR01843">
    <property type="entry name" value="type_I_hlyD"/>
    <property type="match status" value="1"/>
</dbReference>
<name>A0A0J1GNI8_9GAMM</name>
<dbReference type="EMBL" id="LDOV01000016">
    <property type="protein sequence ID" value="KLV01285.1"/>
    <property type="molecule type" value="Genomic_DNA"/>
</dbReference>
<evidence type="ECO:0000256" key="3">
    <source>
        <dbReference type="ARBA" id="ARBA00022448"/>
    </source>
</evidence>
<keyword evidence="4 9" id="KW-1003">Cell membrane</keyword>
<evidence type="ECO:0000256" key="4">
    <source>
        <dbReference type="ARBA" id="ARBA00022475"/>
    </source>
</evidence>
<protein>
    <recommendedName>
        <fullName evidence="9">Membrane fusion protein (MFP) family protein</fullName>
    </recommendedName>
</protein>
<comment type="similarity">
    <text evidence="2 9">Belongs to the membrane fusion protein (MFP) (TC 8.A.1) family.</text>
</comment>
<comment type="caution">
    <text evidence="13">The sequence shown here is derived from an EMBL/GenBank/DDBJ whole genome shotgun (WGS) entry which is preliminary data.</text>
</comment>
<evidence type="ECO:0000256" key="5">
    <source>
        <dbReference type="ARBA" id="ARBA00022519"/>
    </source>
</evidence>
<keyword evidence="6 9" id="KW-0812">Transmembrane</keyword>
<organism evidence="13 14">
    <name type="scientific">Photobacterium aphoticum</name>
    <dbReference type="NCBI Taxonomy" id="754436"/>
    <lineage>
        <taxon>Bacteria</taxon>
        <taxon>Pseudomonadati</taxon>
        <taxon>Pseudomonadota</taxon>
        <taxon>Gammaproteobacteria</taxon>
        <taxon>Vibrionales</taxon>
        <taxon>Vibrionaceae</taxon>
        <taxon>Photobacterium</taxon>
    </lineage>
</organism>
<sequence>MLAYADDTQAAFLLHAPRRARALLWVVLAFIVIAIIWAWQAPLEQVTRGQGKVIPSSQRQVVQNLEGGIVKAILIAEGDTVQANQPLLHIDDTRFRSDAQERRQDLAGLEADAIRLQALLNSVTTVAPKTMTAQTLARSWSRSVTVRTTPLDFPDALAEQHSALVQRQREEFRDSLASVENQLSVIAQQIKQKVRELEQAKARLSNQRHSFALANEEYTITKPLADEGVVPRVELLKLKRQVNDARRDMTASQLQIPELQAAIQEAIYKRLDIALNFRAETQAELNDTADKLDALRQSQVGLQDKVSRTIVTSPVTGKVQKLHINTIGGVIQPGMDLIDIVPTEDALLVEAKIAPKDIGFLRPGLKAIVKFTAYDFTQYGGLTGTLEHISPDTWVDEEGNSFYHVRIRTDAPHFTDPQGERLPIIPGMTASADVITGHQTVLQYLLNPVLRARQTALRE</sequence>
<keyword evidence="7 9" id="KW-1133">Transmembrane helix</keyword>
<reference evidence="13 14" key="1">
    <citation type="submission" date="2015-05" db="EMBL/GenBank/DDBJ databases">
        <title>Photobacterium galathea sp. nov.</title>
        <authorList>
            <person name="Machado H."/>
            <person name="Gram L."/>
        </authorList>
    </citation>
    <scope>NUCLEOTIDE SEQUENCE [LARGE SCALE GENOMIC DNA]</scope>
    <source>
        <strain evidence="13 14">DSM 25995</strain>
    </source>
</reference>
<evidence type="ECO:0000256" key="10">
    <source>
        <dbReference type="SAM" id="Coils"/>
    </source>
</evidence>
<dbReference type="InterPro" id="IPR050739">
    <property type="entry name" value="MFP"/>
</dbReference>
<dbReference type="PATRIC" id="fig|754436.4.peg.1839"/>
<evidence type="ECO:0000256" key="6">
    <source>
        <dbReference type="ARBA" id="ARBA00022692"/>
    </source>
</evidence>
<dbReference type="PANTHER" id="PTHR30386">
    <property type="entry name" value="MEMBRANE FUSION SUBUNIT OF EMRAB-TOLC MULTIDRUG EFFLUX PUMP"/>
    <property type="match status" value="1"/>
</dbReference>
<feature type="domain" description="AprE-like long alpha-helical hairpin" evidence="11">
    <location>
        <begin position="151"/>
        <end position="304"/>
    </location>
</feature>
<feature type="coiled-coil region" evidence="10">
    <location>
        <begin position="176"/>
        <end position="298"/>
    </location>
</feature>
<dbReference type="InterPro" id="IPR010129">
    <property type="entry name" value="T1SS_HlyD"/>
</dbReference>
<keyword evidence="14" id="KW-1185">Reference proteome</keyword>
<evidence type="ECO:0000313" key="13">
    <source>
        <dbReference type="EMBL" id="KLV01285.1"/>
    </source>
</evidence>
<evidence type="ECO:0000259" key="12">
    <source>
        <dbReference type="Pfam" id="PF26002"/>
    </source>
</evidence>
<accession>A0A0J1GNI8</accession>
<dbReference type="AlphaFoldDB" id="A0A0J1GNI8"/>
<dbReference type="SUPFAM" id="SSF111369">
    <property type="entry name" value="HlyD-like secretion proteins"/>
    <property type="match status" value="1"/>
</dbReference>
<evidence type="ECO:0000313" key="14">
    <source>
        <dbReference type="Proteomes" id="UP000036426"/>
    </source>
</evidence>
<evidence type="ECO:0000256" key="9">
    <source>
        <dbReference type="RuleBase" id="RU365093"/>
    </source>
</evidence>